<dbReference type="EMBL" id="JBHSDC010000002">
    <property type="protein sequence ID" value="MFC4230691.1"/>
    <property type="molecule type" value="Genomic_DNA"/>
</dbReference>
<proteinExistence type="predicted"/>
<comment type="caution">
    <text evidence="1">The sequence shown here is derived from an EMBL/GenBank/DDBJ whole genome shotgun (WGS) entry which is preliminary data.</text>
</comment>
<keyword evidence="2" id="KW-1185">Reference proteome</keyword>
<dbReference type="PROSITE" id="PS51257">
    <property type="entry name" value="PROKAR_LIPOPROTEIN"/>
    <property type="match status" value="1"/>
</dbReference>
<accession>A0ABV8PTP1</accession>
<dbReference type="Pfam" id="PF14356">
    <property type="entry name" value="DUF4403"/>
    <property type="match status" value="1"/>
</dbReference>
<organism evidence="1 2">
    <name type="scientific">Parasediminibacterium paludis</name>
    <dbReference type="NCBI Taxonomy" id="908966"/>
    <lineage>
        <taxon>Bacteria</taxon>
        <taxon>Pseudomonadati</taxon>
        <taxon>Bacteroidota</taxon>
        <taxon>Chitinophagia</taxon>
        <taxon>Chitinophagales</taxon>
        <taxon>Chitinophagaceae</taxon>
        <taxon>Parasediminibacterium</taxon>
    </lineage>
</organism>
<reference evidence="2" key="1">
    <citation type="journal article" date="2019" name="Int. J. Syst. Evol. Microbiol.">
        <title>The Global Catalogue of Microorganisms (GCM) 10K type strain sequencing project: providing services to taxonomists for standard genome sequencing and annotation.</title>
        <authorList>
            <consortium name="The Broad Institute Genomics Platform"/>
            <consortium name="The Broad Institute Genome Sequencing Center for Infectious Disease"/>
            <person name="Wu L."/>
            <person name="Ma J."/>
        </authorList>
    </citation>
    <scope>NUCLEOTIDE SEQUENCE [LARGE SCALE GENOMIC DNA]</scope>
    <source>
        <strain evidence="2">CECT 8010</strain>
    </source>
</reference>
<sequence length="466" mass="51911">MIKLFGKIITATTVTILFFSCSTTQKIEALKPTPSYTTDIVYEKQVSYFNLPVEITMTDLQGQINKYFNGLVYEDNVLEDDNMMVKVWKQGPIILNERFGKIDMVLPLKIWAKVRYGFEQFGVKLYDTKELNLNGTIKLTSAVTFKNWHFSTVTEITGFDWAESPSVVIAGKNIPMTYLINPAVNLFKKQIAQNIDNGIERSMDIKPYVLNALDFMSKPTEVNKDYHVWLGLQPLELYTNQAVVANKKVSITMGLKAYLETSINAQPSVKFDKTKLLLQGAEKLPADFGVTIAGIVTYANASALMQANFNGKRFESGSRSITVEKIDIWGKDGKMIIQLGMTGSINGNFYLSGIPKYDAVKKEMYLDELDFVLDSKNKLLKLGDWLAHGTIAAKLKENCKYSIADQLALGEKNVKTYLSGYEPVKGVKVTGTLTSLAPQKIVLTSNAIITTIDARGKVAIAIDGMQ</sequence>
<dbReference type="InterPro" id="IPR025515">
    <property type="entry name" value="DUF4403"/>
</dbReference>
<evidence type="ECO:0000313" key="1">
    <source>
        <dbReference type="EMBL" id="MFC4230691.1"/>
    </source>
</evidence>
<gene>
    <name evidence="1" type="ORF">ACFOW1_02240</name>
</gene>
<name>A0ABV8PTP1_9BACT</name>
<protein>
    <submittedName>
        <fullName evidence="1">DUF4403 family protein</fullName>
    </submittedName>
</protein>
<dbReference type="Proteomes" id="UP001595906">
    <property type="component" value="Unassembled WGS sequence"/>
</dbReference>
<dbReference type="RefSeq" id="WP_379012032.1">
    <property type="nucleotide sequence ID" value="NZ_JBHSDC010000002.1"/>
</dbReference>
<evidence type="ECO:0000313" key="2">
    <source>
        <dbReference type="Proteomes" id="UP001595906"/>
    </source>
</evidence>